<accession>A0AAD7XKC1</accession>
<dbReference type="InterPro" id="IPR000008">
    <property type="entry name" value="C2_dom"/>
</dbReference>
<name>A0AAD7XKC1_9STRA</name>
<dbReference type="EMBL" id="JAQMWT010000427">
    <property type="protein sequence ID" value="KAJ8601516.1"/>
    <property type="molecule type" value="Genomic_DNA"/>
</dbReference>
<dbReference type="InterPro" id="IPR035892">
    <property type="entry name" value="C2_domain_sf"/>
</dbReference>
<dbReference type="Gene3D" id="2.60.40.150">
    <property type="entry name" value="C2 domain"/>
    <property type="match status" value="1"/>
</dbReference>
<dbReference type="Proteomes" id="UP001230188">
    <property type="component" value="Unassembled WGS sequence"/>
</dbReference>
<dbReference type="AlphaFoldDB" id="A0AAD7XKC1"/>
<sequence length="163" mass="17621">MNDPKPFEASVAIIRLSCTGLAAKDQWMSEEASSDPWLKFFVASSEQAAAAVSDGNESFSGQGLVEMFRTEVIPKNLNPQFGTIVVDLGKLKKTIGDNTVVVGAFDYDWTSQSDLIGVTKDVVLTEASDATYDFTKRGVGAGAVRVTVELAWAGHRRTHQGFE</sequence>
<keyword evidence="3" id="KW-1185">Reference proteome</keyword>
<dbReference type="SUPFAM" id="SSF49562">
    <property type="entry name" value="C2 domain (Calcium/lipid-binding domain, CaLB)"/>
    <property type="match status" value="1"/>
</dbReference>
<dbReference type="PROSITE" id="PS50004">
    <property type="entry name" value="C2"/>
    <property type="match status" value="1"/>
</dbReference>
<evidence type="ECO:0000313" key="2">
    <source>
        <dbReference type="EMBL" id="KAJ8601516.1"/>
    </source>
</evidence>
<protein>
    <recommendedName>
        <fullName evidence="1">C2 domain-containing protein</fullName>
    </recommendedName>
</protein>
<evidence type="ECO:0000259" key="1">
    <source>
        <dbReference type="PROSITE" id="PS50004"/>
    </source>
</evidence>
<evidence type="ECO:0000313" key="3">
    <source>
        <dbReference type="Proteomes" id="UP001230188"/>
    </source>
</evidence>
<comment type="caution">
    <text evidence="2">The sequence shown here is derived from an EMBL/GenBank/DDBJ whole genome shotgun (WGS) entry which is preliminary data.</text>
</comment>
<feature type="domain" description="C2" evidence="1">
    <location>
        <begin position="1"/>
        <end position="136"/>
    </location>
</feature>
<gene>
    <name evidence="2" type="ORF">CTAYLR_006729</name>
</gene>
<reference evidence="2" key="1">
    <citation type="submission" date="2023-01" db="EMBL/GenBank/DDBJ databases">
        <title>Metagenome sequencing of chrysophaentin producing Chrysophaeum taylorii.</title>
        <authorList>
            <person name="Davison J."/>
            <person name="Bewley C."/>
        </authorList>
    </citation>
    <scope>NUCLEOTIDE SEQUENCE</scope>
    <source>
        <strain evidence="2">NIES-1699</strain>
    </source>
</reference>
<organism evidence="2 3">
    <name type="scientific">Chrysophaeum taylorii</name>
    <dbReference type="NCBI Taxonomy" id="2483200"/>
    <lineage>
        <taxon>Eukaryota</taxon>
        <taxon>Sar</taxon>
        <taxon>Stramenopiles</taxon>
        <taxon>Ochrophyta</taxon>
        <taxon>Pelagophyceae</taxon>
        <taxon>Pelagomonadales</taxon>
        <taxon>Pelagomonadaceae</taxon>
        <taxon>Chrysophaeum</taxon>
    </lineage>
</organism>
<proteinExistence type="predicted"/>